<keyword evidence="3" id="KW-1185">Reference proteome</keyword>
<reference evidence="3" key="1">
    <citation type="journal article" date="2019" name="Int. J. Syst. Evol. Microbiol.">
        <title>The Global Catalogue of Microorganisms (GCM) 10K type strain sequencing project: providing services to taxonomists for standard genome sequencing and annotation.</title>
        <authorList>
            <consortium name="The Broad Institute Genomics Platform"/>
            <consortium name="The Broad Institute Genome Sequencing Center for Infectious Disease"/>
            <person name="Wu L."/>
            <person name="Ma J."/>
        </authorList>
    </citation>
    <scope>NUCLEOTIDE SEQUENCE [LARGE SCALE GENOMIC DNA]</scope>
    <source>
        <strain evidence="3">LMG 29247</strain>
    </source>
</reference>
<feature type="transmembrane region" description="Helical" evidence="1">
    <location>
        <begin position="31"/>
        <end position="51"/>
    </location>
</feature>
<accession>A0ABW4KSK2</accession>
<dbReference type="RefSeq" id="WP_147912984.1">
    <property type="nucleotide sequence ID" value="NZ_JBHUEJ010000003.1"/>
</dbReference>
<sequence length="225" mass="25123">MNRIPIPLIATLAGVALYALAVFWTSRHPSPLTLALAALPFVWFALAYAKGGARAGLPTAVRIGRLLPLIATLLALGLAWRPLLSNVRLLYLAQHIGVHAILCWLFARTLRHGCTPLCTEFASWVHEDMSSTRLLWYTRQVTFWWAMFFGLMVIASLLLFRYASPEAWTGFSAVIGPLLTGAVFLIENLLRSRFLPPQDRVGLTGTWRAIQARLRHQSRAPQRAP</sequence>
<dbReference type="EMBL" id="JBHUEJ010000003">
    <property type="protein sequence ID" value="MFD1709258.1"/>
    <property type="molecule type" value="Genomic_DNA"/>
</dbReference>
<evidence type="ECO:0008006" key="4">
    <source>
        <dbReference type="Google" id="ProtNLM"/>
    </source>
</evidence>
<gene>
    <name evidence="2" type="ORF">ACFSF0_01425</name>
</gene>
<comment type="caution">
    <text evidence="2">The sequence shown here is derived from an EMBL/GenBank/DDBJ whole genome shotgun (WGS) entry which is preliminary data.</text>
</comment>
<organism evidence="2 3">
    <name type="scientific">Ottowia flava</name>
    <dbReference type="NCBI Taxonomy" id="2675430"/>
    <lineage>
        <taxon>Bacteria</taxon>
        <taxon>Pseudomonadati</taxon>
        <taxon>Pseudomonadota</taxon>
        <taxon>Betaproteobacteria</taxon>
        <taxon>Burkholderiales</taxon>
        <taxon>Comamonadaceae</taxon>
        <taxon>Ottowia</taxon>
    </lineage>
</organism>
<protein>
    <recommendedName>
        <fullName evidence="4">Transmembrane protein</fullName>
    </recommendedName>
</protein>
<feature type="transmembrane region" description="Helical" evidence="1">
    <location>
        <begin position="89"/>
        <end position="107"/>
    </location>
</feature>
<proteinExistence type="predicted"/>
<feature type="transmembrane region" description="Helical" evidence="1">
    <location>
        <begin position="63"/>
        <end position="83"/>
    </location>
</feature>
<keyword evidence="1" id="KW-1133">Transmembrane helix</keyword>
<evidence type="ECO:0000256" key="1">
    <source>
        <dbReference type="SAM" id="Phobius"/>
    </source>
</evidence>
<name>A0ABW4KSK2_9BURK</name>
<keyword evidence="1" id="KW-0472">Membrane</keyword>
<feature type="transmembrane region" description="Helical" evidence="1">
    <location>
        <begin position="143"/>
        <end position="162"/>
    </location>
</feature>
<keyword evidence="1" id="KW-0812">Transmembrane</keyword>
<feature type="transmembrane region" description="Helical" evidence="1">
    <location>
        <begin position="168"/>
        <end position="190"/>
    </location>
</feature>
<evidence type="ECO:0000313" key="3">
    <source>
        <dbReference type="Proteomes" id="UP001597304"/>
    </source>
</evidence>
<evidence type="ECO:0000313" key="2">
    <source>
        <dbReference type="EMBL" id="MFD1709258.1"/>
    </source>
</evidence>
<dbReference type="Proteomes" id="UP001597304">
    <property type="component" value="Unassembled WGS sequence"/>
</dbReference>